<feature type="region of interest" description="Disordered" evidence="1">
    <location>
        <begin position="1"/>
        <end position="255"/>
    </location>
</feature>
<feature type="compositionally biased region" description="Polar residues" evidence="1">
    <location>
        <begin position="427"/>
        <end position="436"/>
    </location>
</feature>
<dbReference type="InParanoid" id="A0A0C2X617"/>
<protein>
    <submittedName>
        <fullName evidence="2">Uncharacterized protein</fullName>
    </submittedName>
</protein>
<feature type="compositionally biased region" description="Polar residues" evidence="1">
    <location>
        <begin position="184"/>
        <end position="194"/>
    </location>
</feature>
<keyword evidence="3" id="KW-1185">Reference proteome</keyword>
<dbReference type="Proteomes" id="UP000054549">
    <property type="component" value="Unassembled WGS sequence"/>
</dbReference>
<evidence type="ECO:0000313" key="2">
    <source>
        <dbReference type="EMBL" id="KIL64168.1"/>
    </source>
</evidence>
<dbReference type="OrthoDB" id="3226344at2759"/>
<reference evidence="2 3" key="1">
    <citation type="submission" date="2014-04" db="EMBL/GenBank/DDBJ databases">
        <title>Evolutionary Origins and Diversification of the Mycorrhizal Mutualists.</title>
        <authorList>
            <consortium name="DOE Joint Genome Institute"/>
            <consortium name="Mycorrhizal Genomics Consortium"/>
            <person name="Kohler A."/>
            <person name="Kuo A."/>
            <person name="Nagy L.G."/>
            <person name="Floudas D."/>
            <person name="Copeland A."/>
            <person name="Barry K.W."/>
            <person name="Cichocki N."/>
            <person name="Veneault-Fourrey C."/>
            <person name="LaButti K."/>
            <person name="Lindquist E.A."/>
            <person name="Lipzen A."/>
            <person name="Lundell T."/>
            <person name="Morin E."/>
            <person name="Murat C."/>
            <person name="Riley R."/>
            <person name="Ohm R."/>
            <person name="Sun H."/>
            <person name="Tunlid A."/>
            <person name="Henrissat B."/>
            <person name="Grigoriev I.V."/>
            <person name="Hibbett D.S."/>
            <person name="Martin F."/>
        </authorList>
    </citation>
    <scope>NUCLEOTIDE SEQUENCE [LARGE SCALE GENOMIC DNA]</scope>
    <source>
        <strain evidence="2 3">Koide BX008</strain>
    </source>
</reference>
<evidence type="ECO:0000313" key="3">
    <source>
        <dbReference type="Proteomes" id="UP000054549"/>
    </source>
</evidence>
<feature type="region of interest" description="Disordered" evidence="1">
    <location>
        <begin position="427"/>
        <end position="446"/>
    </location>
</feature>
<evidence type="ECO:0000256" key="1">
    <source>
        <dbReference type="SAM" id="MobiDB-lite"/>
    </source>
</evidence>
<feature type="compositionally biased region" description="Polar residues" evidence="1">
    <location>
        <begin position="229"/>
        <end position="242"/>
    </location>
</feature>
<feature type="region of interest" description="Disordered" evidence="1">
    <location>
        <begin position="278"/>
        <end position="355"/>
    </location>
</feature>
<dbReference type="AlphaFoldDB" id="A0A0C2X617"/>
<proteinExistence type="predicted"/>
<feature type="compositionally biased region" description="Polar residues" evidence="1">
    <location>
        <begin position="120"/>
        <end position="135"/>
    </location>
</feature>
<accession>A0A0C2X617</accession>
<dbReference type="STRING" id="946122.A0A0C2X617"/>
<feature type="compositionally biased region" description="Polar residues" evidence="1">
    <location>
        <begin position="155"/>
        <end position="174"/>
    </location>
</feature>
<feature type="compositionally biased region" description="Low complexity" evidence="1">
    <location>
        <begin position="313"/>
        <end position="325"/>
    </location>
</feature>
<feature type="compositionally biased region" description="Low complexity" evidence="1">
    <location>
        <begin position="76"/>
        <end position="86"/>
    </location>
</feature>
<name>A0A0C2X617_AMAMK</name>
<sequence>MMLVHKHPILPMSPSLAHRRNPSAPPVVIVQPTRTPGLLSLSKPPRPSPPPHHQRQLHAQQRQNKAMAKPRPQHHLLTTILTPPTTADADKKLPVPAAVPTPSPQPRSRTNAKHPKEKTSNSQSQTLMRSSSHNSLRGRPSRQPSPPIPPQTRTKTSSSQAEGPTSRPTQSSNLFDPFLDDTLNKPQPTLTTKPSGKLAHRRQQHQTGNAAGSAPPSPTPGSTKAIPVPSSNPRTHTHNLSRSDPAVPSHMPADLRRRSSTVGLVKFDVFPICDDMTDAGDVSDHGSAPVTPTRPKAQNKFGPSPRTAPLTGAFPLFPSAPSSAPQQKIHQGGRRHRRSPSEGVFTMSSDEDSASSRFINPNVAALFQLARTPGAPGKKTPTHVQSPYKTPVPAAPKFARDSSPSAAMTKEKQFEKEAAEKVAGYFASSSFQNSPNPEELPDPLFM</sequence>
<dbReference type="EMBL" id="KN818252">
    <property type="protein sequence ID" value="KIL64168.1"/>
    <property type="molecule type" value="Genomic_DNA"/>
</dbReference>
<dbReference type="HOGENOM" id="CLU_033553_0_0_1"/>
<feature type="region of interest" description="Disordered" evidence="1">
    <location>
        <begin position="371"/>
        <end position="412"/>
    </location>
</feature>
<organism evidence="2 3">
    <name type="scientific">Amanita muscaria (strain Koide BX008)</name>
    <dbReference type="NCBI Taxonomy" id="946122"/>
    <lineage>
        <taxon>Eukaryota</taxon>
        <taxon>Fungi</taxon>
        <taxon>Dikarya</taxon>
        <taxon>Basidiomycota</taxon>
        <taxon>Agaricomycotina</taxon>
        <taxon>Agaricomycetes</taxon>
        <taxon>Agaricomycetidae</taxon>
        <taxon>Agaricales</taxon>
        <taxon>Pluteineae</taxon>
        <taxon>Amanitaceae</taxon>
        <taxon>Amanita</taxon>
    </lineage>
</organism>
<gene>
    <name evidence="2" type="ORF">M378DRAFT_638187</name>
</gene>